<dbReference type="RefSeq" id="XP_039613316.1">
    <property type="nucleotide sequence ID" value="XM_039757382.1"/>
</dbReference>
<dbReference type="InterPro" id="IPR031327">
    <property type="entry name" value="MCM"/>
</dbReference>
<dbReference type="Gene3D" id="1.20.58.870">
    <property type="match status" value="1"/>
</dbReference>
<feature type="non-terminal residue" evidence="19">
    <location>
        <position position="1"/>
    </location>
</feature>
<dbReference type="PANTHER" id="PTHR11630:SF73">
    <property type="entry name" value="DNA REPLICATION LICENSING FACTOR MCM6"/>
    <property type="match status" value="1"/>
</dbReference>
<keyword evidence="4" id="KW-0158">Chromosome</keyword>
<evidence type="ECO:0000256" key="17">
    <source>
        <dbReference type="SAM" id="MobiDB-lite"/>
    </source>
</evidence>
<dbReference type="PROSITE" id="PS00847">
    <property type="entry name" value="MCM_1"/>
    <property type="match status" value="1"/>
</dbReference>
<dbReference type="Gene3D" id="3.40.50.300">
    <property type="entry name" value="P-loop containing nucleotide triphosphate hydrolases"/>
    <property type="match status" value="1"/>
</dbReference>
<dbReference type="Gene3D" id="2.40.50.140">
    <property type="entry name" value="Nucleic acid-binding proteins"/>
    <property type="match status" value="1"/>
</dbReference>
<evidence type="ECO:0000256" key="10">
    <source>
        <dbReference type="ARBA" id="ARBA00023125"/>
    </source>
</evidence>
<dbReference type="Pfam" id="PF14551">
    <property type="entry name" value="MCM_N"/>
    <property type="match status" value="1"/>
</dbReference>
<evidence type="ECO:0000256" key="3">
    <source>
        <dbReference type="ARBA" id="ARBA00008010"/>
    </source>
</evidence>
<evidence type="ECO:0000313" key="19">
    <source>
        <dbReference type="EMBL" id="KAG2459066.1"/>
    </source>
</evidence>
<dbReference type="GO" id="GO:0000727">
    <property type="term" value="P:double-strand break repair via break-induced replication"/>
    <property type="evidence" value="ECO:0007669"/>
    <property type="project" value="TreeGrafter"/>
</dbReference>
<dbReference type="Pfam" id="PF17207">
    <property type="entry name" value="MCM_OB"/>
    <property type="match status" value="1"/>
</dbReference>
<dbReference type="PRINTS" id="PR01662">
    <property type="entry name" value="MCMPROTEIN6"/>
</dbReference>
<evidence type="ECO:0000256" key="7">
    <source>
        <dbReference type="ARBA" id="ARBA00022801"/>
    </source>
</evidence>
<comment type="catalytic activity">
    <reaction evidence="16">
        <text>ATP + H2O = ADP + phosphate + H(+)</text>
        <dbReference type="Rhea" id="RHEA:13065"/>
        <dbReference type="ChEBI" id="CHEBI:15377"/>
        <dbReference type="ChEBI" id="CHEBI:15378"/>
        <dbReference type="ChEBI" id="CHEBI:30616"/>
        <dbReference type="ChEBI" id="CHEBI:43474"/>
        <dbReference type="ChEBI" id="CHEBI:456216"/>
        <dbReference type="EC" id="3.6.4.12"/>
    </reaction>
</comment>
<dbReference type="InterPro" id="IPR001208">
    <property type="entry name" value="MCM_dom"/>
</dbReference>
<dbReference type="PRINTS" id="PR01657">
    <property type="entry name" value="MCMFAMILY"/>
</dbReference>
<organism evidence="19 20">
    <name type="scientific">Polypterus senegalus</name>
    <name type="common">Senegal bichir</name>
    <dbReference type="NCBI Taxonomy" id="55291"/>
    <lineage>
        <taxon>Eukaryota</taxon>
        <taxon>Metazoa</taxon>
        <taxon>Chordata</taxon>
        <taxon>Craniata</taxon>
        <taxon>Vertebrata</taxon>
        <taxon>Euteleostomi</taxon>
        <taxon>Actinopterygii</taxon>
        <taxon>Polypteriformes</taxon>
        <taxon>Polypteridae</taxon>
        <taxon>Polypterus</taxon>
    </lineage>
</organism>
<evidence type="ECO:0000256" key="5">
    <source>
        <dbReference type="ARBA" id="ARBA00022705"/>
    </source>
</evidence>
<keyword evidence="10 15" id="KW-0238">DNA-binding</keyword>
<dbReference type="GO" id="GO:0005694">
    <property type="term" value="C:chromosome"/>
    <property type="evidence" value="ECO:0007669"/>
    <property type="project" value="UniProtKB-SubCell"/>
</dbReference>
<dbReference type="GO" id="GO:0005634">
    <property type="term" value="C:nucleus"/>
    <property type="evidence" value="ECO:0007669"/>
    <property type="project" value="UniProtKB-SubCell"/>
</dbReference>
<keyword evidence="5 16" id="KW-0235">DNA replication</keyword>
<evidence type="ECO:0000256" key="6">
    <source>
        <dbReference type="ARBA" id="ARBA00022741"/>
    </source>
</evidence>
<gene>
    <name evidence="19" type="primary">Mcm6</name>
    <name evidence="19" type="ORF">GTO96_0019799</name>
</gene>
<sequence length="820" mass="92857">MDLPEPAVGATGQQVKDELSEKCQKLFQAFLEEFQNSDGDIKYLQDAEELIRPERNTLLVSFGDLEQFNQELSTTIQEEFYRVYPYLCRAVRNFARDHGNIPANKEFYVAIQDLPSRHKIRELTTARVGTLVRISGQVVRTHPVHPELVSGTFLCLDCQTVLKDVEQQFKYTQPNICRNPVCNNRRRFMLDTNKSRFVDFQKVRIQETQAELPRGSIPRSMEVIVRAEAVESAQAGDKCDFIGCLIVVPDVSQLTTPGARAETSSRVAGSEGYENEGVRGLRALGVRELSYKLSFLACHVAPTSPRFGGKELRDEEQTAESIKNQMSVKEWEKVFEMSQDKNLYHNLCTSLFPTIHGNDEVKRGILLMLFGGVPKTTMEGTSLRGDINVCVVGDPSTAKSQFLKHVEEFSPRAVYTSGKASSAAGLTAAVVRDEESHEFVIEAGALMLADNGVCCIDEFDKMDMKDQVAIHEAMEQQTISITKAGVKATLNARTSILAAANPIGGRYDRSKSLKQNVNLTAPIMSRFDLFFILVDDSNEVTDYAIARRIVDLHSRIEESIDRMYTLDEIRRYLLFARQFKPRISKESEDFIVEQYKRLRQRDGSGVSKSSWRITVRQLESMIRLSEAMARMHCCDEVQPKHVKEAFRLLNKSIIRVETPDVNLDQEDHEEEENEAEEQPVVNGINGHADVPNGDINGHPEKMTVETAKPALRLSFSEYRRISNLLVLHLRQAEEEDDDSVLRKNALINWYLKEIEAEIDSEEELINKKKIIEKVIHRLVHYDHILIELTQSGLKGSSEESEGSAEADPFLVVNPNYTLED</sequence>
<dbReference type="GO" id="GO:0042555">
    <property type="term" value="C:MCM complex"/>
    <property type="evidence" value="ECO:0007669"/>
    <property type="project" value="UniProtKB-UniRule"/>
</dbReference>
<evidence type="ECO:0000256" key="11">
    <source>
        <dbReference type="ARBA" id="ARBA00023242"/>
    </source>
</evidence>
<evidence type="ECO:0000313" key="20">
    <source>
        <dbReference type="Proteomes" id="UP000886611"/>
    </source>
</evidence>
<evidence type="ECO:0000256" key="13">
    <source>
        <dbReference type="ARBA" id="ARBA00043867"/>
    </source>
</evidence>
<dbReference type="OrthoDB" id="1744952at2759"/>
<dbReference type="InterPro" id="IPR033762">
    <property type="entry name" value="MCM_OB"/>
</dbReference>
<dbReference type="GO" id="GO:1902969">
    <property type="term" value="P:mitotic DNA replication"/>
    <property type="evidence" value="ECO:0007669"/>
    <property type="project" value="TreeGrafter"/>
</dbReference>
<evidence type="ECO:0000256" key="9">
    <source>
        <dbReference type="ARBA" id="ARBA00022840"/>
    </source>
</evidence>
<dbReference type="FunFam" id="2.20.28.10:FF:000003">
    <property type="entry name" value="DNA helicase"/>
    <property type="match status" value="1"/>
</dbReference>
<dbReference type="FunFam" id="3.30.1640.10:FF:000004">
    <property type="entry name" value="DNA helicase"/>
    <property type="match status" value="1"/>
</dbReference>
<keyword evidence="6 15" id="KW-0547">Nucleotide-binding</keyword>
<keyword evidence="7 16" id="KW-0378">Hydrolase</keyword>
<evidence type="ECO:0000256" key="1">
    <source>
        <dbReference type="ARBA" id="ARBA00004123"/>
    </source>
</evidence>
<keyword evidence="11" id="KW-0539">Nucleus</keyword>
<dbReference type="GO" id="GO:0006270">
    <property type="term" value="P:DNA replication initiation"/>
    <property type="evidence" value="ECO:0007669"/>
    <property type="project" value="UniProtKB-UniRule"/>
</dbReference>
<dbReference type="Gene3D" id="2.20.28.10">
    <property type="match status" value="1"/>
</dbReference>
<dbReference type="GO" id="GO:0003697">
    <property type="term" value="F:single-stranded DNA binding"/>
    <property type="evidence" value="ECO:0007669"/>
    <property type="project" value="TreeGrafter"/>
</dbReference>
<evidence type="ECO:0000256" key="4">
    <source>
        <dbReference type="ARBA" id="ARBA00022454"/>
    </source>
</evidence>
<dbReference type="EC" id="3.6.4.12" evidence="16"/>
<keyword evidence="9 15" id="KW-0067">ATP-binding</keyword>
<evidence type="ECO:0000256" key="12">
    <source>
        <dbReference type="ARBA" id="ARBA00023306"/>
    </source>
</evidence>
<dbReference type="SMART" id="SM00350">
    <property type="entry name" value="MCM"/>
    <property type="match status" value="1"/>
</dbReference>
<dbReference type="InterPro" id="IPR008049">
    <property type="entry name" value="MCM6"/>
</dbReference>
<evidence type="ECO:0000256" key="15">
    <source>
        <dbReference type="RuleBase" id="RU004070"/>
    </source>
</evidence>
<feature type="domain" description="MCM C-terminal AAA(+) ATPase" evidence="18">
    <location>
        <begin position="343"/>
        <end position="549"/>
    </location>
</feature>
<comment type="subunit">
    <text evidence="16">Component of the MCM2-7 complex.</text>
</comment>
<comment type="subunit">
    <text evidence="14">Component of the mcm2-7 complex (RLF-M). The complex forms a toroidal hexameric ring with the proposed subunit order mcm2-mcm6-mcm4-mcm7-mcm3-mcm5. The heterodimer of mmcm3/mcm5 interacts with mcm4, mmcm6, mcm7 and weakly with mcm2. Component of the CMG helicase complex, composed of the mcm2-7 complex, the GINS complex and cdc45.</text>
</comment>
<dbReference type="GO" id="GO:0005524">
    <property type="term" value="F:ATP binding"/>
    <property type="evidence" value="ECO:0007669"/>
    <property type="project" value="UniProtKB-UniRule"/>
</dbReference>
<comment type="similarity">
    <text evidence="3 15">Belongs to the MCM family.</text>
</comment>
<dbReference type="GeneID" id="120531715"/>
<keyword evidence="12 16" id="KW-0131">Cell cycle</keyword>
<dbReference type="FunFam" id="1.20.58.870:FF:000006">
    <property type="entry name" value="DNA helicase"/>
    <property type="match status" value="1"/>
</dbReference>
<dbReference type="InterPro" id="IPR027925">
    <property type="entry name" value="MCM_N"/>
</dbReference>
<dbReference type="InterPro" id="IPR012340">
    <property type="entry name" value="NA-bd_OB-fold"/>
</dbReference>
<accession>A0A8X7X0Q2</accession>
<dbReference type="SUPFAM" id="SSF50249">
    <property type="entry name" value="Nucleic acid-binding proteins"/>
    <property type="match status" value="1"/>
</dbReference>
<dbReference type="InterPro" id="IPR027417">
    <property type="entry name" value="P-loop_NTPase"/>
</dbReference>
<evidence type="ECO:0000256" key="8">
    <source>
        <dbReference type="ARBA" id="ARBA00022806"/>
    </source>
</evidence>
<reference evidence="19 20" key="1">
    <citation type="journal article" date="2021" name="Cell">
        <title>Tracing the genetic footprints of vertebrate landing in non-teleost ray-finned fishes.</title>
        <authorList>
            <person name="Bi X."/>
            <person name="Wang K."/>
            <person name="Yang L."/>
            <person name="Pan H."/>
            <person name="Jiang H."/>
            <person name="Wei Q."/>
            <person name="Fang M."/>
            <person name="Yu H."/>
            <person name="Zhu C."/>
            <person name="Cai Y."/>
            <person name="He Y."/>
            <person name="Gan X."/>
            <person name="Zeng H."/>
            <person name="Yu D."/>
            <person name="Zhu Y."/>
            <person name="Jiang H."/>
            <person name="Qiu Q."/>
            <person name="Yang H."/>
            <person name="Zhang Y.E."/>
            <person name="Wang W."/>
            <person name="Zhu M."/>
            <person name="He S."/>
            <person name="Zhang G."/>
        </authorList>
    </citation>
    <scope>NUCLEOTIDE SEQUENCE [LARGE SCALE GENOMIC DNA]</scope>
    <source>
        <strain evidence="19">Bchr_013</strain>
    </source>
</reference>
<feature type="region of interest" description="Disordered" evidence="17">
    <location>
        <begin position="664"/>
        <end position="685"/>
    </location>
</feature>
<dbReference type="Pfam" id="PF00493">
    <property type="entry name" value="MCM"/>
    <property type="match status" value="1"/>
</dbReference>
<comment type="function">
    <text evidence="16">Acts as component of the MCM2-7 complex (MCM complex) which is the replicative helicase essential for 'once per cell cycle' DNA replication initiation and elongation in eukaryotic cells. The active ATPase sites in the MCM2-7 ring are formed through the interaction surfaces of two neighboring subunits such that a critical structure of a conserved arginine finger motif is provided in trans relative to the ATP-binding site of the Walker A box of the adjacent subunit. The six ATPase active sites, however, are likely to contribute differentially to the complex helicase activity.</text>
</comment>
<dbReference type="InterPro" id="IPR041562">
    <property type="entry name" value="MCM_lid"/>
</dbReference>
<feature type="compositionally biased region" description="Acidic residues" evidence="17">
    <location>
        <begin position="664"/>
        <end position="677"/>
    </location>
</feature>
<dbReference type="FunFam" id="3.40.50.300:FF:000115">
    <property type="entry name" value="DNA helicase"/>
    <property type="match status" value="1"/>
</dbReference>
<dbReference type="Proteomes" id="UP000886611">
    <property type="component" value="Unassembled WGS sequence"/>
</dbReference>
<protein>
    <recommendedName>
        <fullName evidence="16">DNA replication licensing factor MCM6</fullName>
        <ecNumber evidence="16">3.6.4.12</ecNumber>
    </recommendedName>
</protein>
<dbReference type="FunFam" id="2.40.50.140:FF:000091">
    <property type="entry name" value="DNA helicase"/>
    <property type="match status" value="1"/>
</dbReference>
<dbReference type="GO" id="GO:1990518">
    <property type="term" value="F:single-stranded 3'-5' DNA helicase activity"/>
    <property type="evidence" value="ECO:0007669"/>
    <property type="project" value="TreeGrafter"/>
</dbReference>
<dbReference type="AlphaFoldDB" id="A0A8X7X0Q2"/>
<dbReference type="PANTHER" id="PTHR11630">
    <property type="entry name" value="DNA REPLICATION LICENSING FACTOR MCM FAMILY MEMBER"/>
    <property type="match status" value="1"/>
</dbReference>
<evidence type="ECO:0000256" key="2">
    <source>
        <dbReference type="ARBA" id="ARBA00004286"/>
    </source>
</evidence>
<dbReference type="PROSITE" id="PS50051">
    <property type="entry name" value="MCM_2"/>
    <property type="match status" value="1"/>
</dbReference>
<dbReference type="Pfam" id="PF18263">
    <property type="entry name" value="WHD_MCM6"/>
    <property type="match status" value="1"/>
</dbReference>
<evidence type="ECO:0000259" key="18">
    <source>
        <dbReference type="PROSITE" id="PS50051"/>
    </source>
</evidence>
<dbReference type="CDD" id="cd17757">
    <property type="entry name" value="MCM6"/>
    <property type="match status" value="1"/>
</dbReference>
<feature type="non-terminal residue" evidence="19">
    <location>
        <position position="820"/>
    </location>
</feature>
<name>A0A8X7X0Q2_POLSE</name>
<evidence type="ECO:0000256" key="14">
    <source>
        <dbReference type="ARBA" id="ARBA00065590"/>
    </source>
</evidence>
<dbReference type="SUPFAM" id="SSF52540">
    <property type="entry name" value="P-loop containing nucleoside triphosphate hydrolases"/>
    <property type="match status" value="1"/>
</dbReference>
<comment type="subcellular location">
    <subcellularLocation>
        <location evidence="2">Chromosome</location>
    </subcellularLocation>
    <subcellularLocation>
        <location evidence="1 16">Nucleus</location>
    </subcellularLocation>
</comment>
<dbReference type="EMBL" id="JAATIS010005477">
    <property type="protein sequence ID" value="KAG2459066.1"/>
    <property type="molecule type" value="Genomic_DNA"/>
</dbReference>
<keyword evidence="20" id="KW-1185">Reference proteome</keyword>
<dbReference type="GO" id="GO:0016787">
    <property type="term" value="F:hydrolase activity"/>
    <property type="evidence" value="ECO:0007669"/>
    <property type="project" value="UniProtKB-KW"/>
</dbReference>
<dbReference type="Gene3D" id="3.30.1640.10">
    <property type="entry name" value="mini-chromosome maintenance (MCM) complex, chain A, domain 1"/>
    <property type="match status" value="1"/>
</dbReference>
<dbReference type="InterPro" id="IPR041024">
    <property type="entry name" value="Mcm6_C"/>
</dbReference>
<comment type="function">
    <text evidence="13">Acts as a component of the mcm2-7 complex (mcm complex) which is the putative replicative helicase essential for 'once per cell cycle' DNA replication initiation and elongation in eukaryotic cells. The active ATPase sites in the mcm2-7 ring are formed through the interaction surfaces of two neighboring subunits such that a critical structure of a conserved arginine finger motif is provided in trans relative to the ATP-binding site of the Walker A box of the adjacent subunit. The six ATPase active sites, however, are likely to contribute differentially to the complex helicase activity. The existence of maternal and zygotic forms of mcm3 and mcm6 suggests that specific forms of mcm2-7 complexes may be used during different stages of development.</text>
</comment>
<dbReference type="Pfam" id="PF17855">
    <property type="entry name" value="MCM_lid"/>
    <property type="match status" value="1"/>
</dbReference>
<dbReference type="InterPro" id="IPR018525">
    <property type="entry name" value="MCM_CS"/>
</dbReference>
<proteinExistence type="inferred from homology"/>
<evidence type="ECO:0000256" key="16">
    <source>
        <dbReference type="RuleBase" id="RU368064"/>
    </source>
</evidence>
<comment type="caution">
    <text evidence="19">The sequence shown here is derived from an EMBL/GenBank/DDBJ whole genome shotgun (WGS) entry which is preliminary data.</text>
</comment>
<keyword evidence="8 16" id="KW-0347">Helicase</keyword>